<organism evidence="2">
    <name type="scientific">Myoviridae sp. ctOyc4</name>
    <dbReference type="NCBI Taxonomy" id="2827606"/>
    <lineage>
        <taxon>Viruses</taxon>
        <taxon>Duplodnaviria</taxon>
        <taxon>Heunggongvirae</taxon>
        <taxon>Uroviricota</taxon>
        <taxon>Caudoviricetes</taxon>
    </lineage>
</organism>
<dbReference type="EMBL" id="BK015894">
    <property type="protein sequence ID" value="DAD72114.1"/>
    <property type="molecule type" value="Genomic_DNA"/>
</dbReference>
<dbReference type="Gene3D" id="3.90.1530.10">
    <property type="entry name" value="Conserved hypothetical protein from pyrococcus furiosus pfu- 392566-001, ParB domain"/>
    <property type="match status" value="1"/>
</dbReference>
<evidence type="ECO:0000313" key="2">
    <source>
        <dbReference type="EMBL" id="DAD72114.1"/>
    </source>
</evidence>
<feature type="domain" description="ParB-like N-terminal" evidence="1">
    <location>
        <begin position="21"/>
        <end position="113"/>
    </location>
</feature>
<dbReference type="GO" id="GO:0007059">
    <property type="term" value="P:chromosome segregation"/>
    <property type="evidence" value="ECO:0007669"/>
    <property type="project" value="TreeGrafter"/>
</dbReference>
<dbReference type="Pfam" id="PF02195">
    <property type="entry name" value="ParB_N"/>
    <property type="match status" value="1"/>
</dbReference>
<name>A0A8S5LQA7_9CAUD</name>
<dbReference type="SUPFAM" id="SSF110849">
    <property type="entry name" value="ParB/Sulfiredoxin"/>
    <property type="match status" value="1"/>
</dbReference>
<protein>
    <submittedName>
        <fullName evidence="2">Chromosome partitioning protein</fullName>
    </submittedName>
</protein>
<dbReference type="InterPro" id="IPR003115">
    <property type="entry name" value="ParB_N"/>
</dbReference>
<dbReference type="SMART" id="SM00470">
    <property type="entry name" value="ParB"/>
    <property type="match status" value="1"/>
</dbReference>
<evidence type="ECO:0000259" key="1">
    <source>
        <dbReference type="SMART" id="SM00470"/>
    </source>
</evidence>
<dbReference type="InterPro" id="IPR050336">
    <property type="entry name" value="Chromosome_partition/occlusion"/>
</dbReference>
<dbReference type="InterPro" id="IPR036086">
    <property type="entry name" value="ParB/Sulfiredoxin_sf"/>
</dbReference>
<reference evidence="2" key="1">
    <citation type="journal article" date="2021" name="Proc. Natl. Acad. Sci. U.S.A.">
        <title>A Catalog of Tens of Thousands of Viruses from Human Metagenomes Reveals Hidden Associations with Chronic Diseases.</title>
        <authorList>
            <person name="Tisza M.J."/>
            <person name="Buck C.B."/>
        </authorList>
    </citation>
    <scope>NUCLEOTIDE SEQUENCE</scope>
    <source>
        <strain evidence="2">CtOyc4</strain>
    </source>
</reference>
<dbReference type="GO" id="GO:0045881">
    <property type="term" value="P:positive regulation of sporulation resulting in formation of a cellular spore"/>
    <property type="evidence" value="ECO:0007669"/>
    <property type="project" value="TreeGrafter"/>
</dbReference>
<dbReference type="PANTHER" id="PTHR33375:SF1">
    <property type="entry name" value="CHROMOSOME-PARTITIONING PROTEIN PARB-RELATED"/>
    <property type="match status" value="1"/>
</dbReference>
<proteinExistence type="predicted"/>
<dbReference type="PANTHER" id="PTHR33375">
    <property type="entry name" value="CHROMOSOME-PARTITIONING PROTEIN PARB-RELATED"/>
    <property type="match status" value="1"/>
</dbReference>
<sequence>MAKKFDLAALMGEAVSKSDTGEMRVEQIPLVEIEENESNSYAQTGIDELAESIEVIGLQQPLVVRRKTEGGYLLLAGHRRRNALALLDRKTAPCIVLDADLDESLQVLILHWTNTMARGGGGLTAEYTGQAAKEIEAALKDLQARGVVELPGKLRSYVAEVLKTSESQIARAKAIDNGLTKAWQGDFKCHRISDSAAYELSQCDADLQRELHGAYKDRYWNLDAKKIKAHRKAAEFDFAPLTCPEEPYPKQPCTGADKRAAAVKRGECPGCCHECEKAESCNNVCGKVKQRLDRERSAAEREEKHKQELAKFNASPLAKARRNIRFALACKDIRNVDDLPEARHQWYMSWLWSTDPLAYHAPDLSDLFEVAQALEIDPFEMIAGQEPSSVWHKYTEERPPEGARVLCKLCGCANRYGEYIYRGGKWYFPDIDDEQCEANILVSAWTEVFPE</sequence>
<accession>A0A8S5LQA7</accession>